<accession>X1PN94</accession>
<evidence type="ECO:0000259" key="1">
    <source>
        <dbReference type="Pfam" id="PF12651"/>
    </source>
</evidence>
<dbReference type="GO" id="GO:0006355">
    <property type="term" value="P:regulation of DNA-templated transcription"/>
    <property type="evidence" value="ECO:0007669"/>
    <property type="project" value="InterPro"/>
</dbReference>
<feature type="domain" description="Predicted DNA-binding protein ribbon-helix-helix" evidence="1">
    <location>
        <begin position="2"/>
        <end position="36"/>
    </location>
</feature>
<comment type="caution">
    <text evidence="2">The sequence shown here is derived from an EMBL/GenBank/DDBJ whole genome shotgun (WGS) entry which is preliminary data.</text>
</comment>
<organism evidence="2">
    <name type="scientific">marine sediment metagenome</name>
    <dbReference type="NCBI Taxonomy" id="412755"/>
    <lineage>
        <taxon>unclassified sequences</taxon>
        <taxon>metagenomes</taxon>
        <taxon>ecological metagenomes</taxon>
    </lineage>
</organism>
<dbReference type="InterPro" id="IPR038733">
    <property type="entry name" value="Predicted_DNA_bind_prot_RHH"/>
</dbReference>
<proteinExistence type="predicted"/>
<sequence length="77" mass="9124">MVRTTIYLPEEIHNSLKHLAIEMHCPMADLLRKAVEKTYRQELEDLRIAQKAWKAHLKNPEKAVSARDYFAKRIKHV</sequence>
<reference evidence="2" key="1">
    <citation type="journal article" date="2014" name="Front. Microbiol.">
        <title>High frequency of phylogenetically diverse reductive dehalogenase-homologous genes in deep subseafloor sedimentary metagenomes.</title>
        <authorList>
            <person name="Kawai M."/>
            <person name="Futagami T."/>
            <person name="Toyoda A."/>
            <person name="Takaki Y."/>
            <person name="Nishi S."/>
            <person name="Hori S."/>
            <person name="Arai W."/>
            <person name="Tsubouchi T."/>
            <person name="Morono Y."/>
            <person name="Uchiyama I."/>
            <person name="Ito T."/>
            <person name="Fujiyama A."/>
            <person name="Inagaki F."/>
            <person name="Takami H."/>
        </authorList>
    </citation>
    <scope>NUCLEOTIDE SEQUENCE</scope>
    <source>
        <strain evidence="2">Expedition CK06-06</strain>
    </source>
</reference>
<dbReference type="InterPro" id="IPR013321">
    <property type="entry name" value="Arc_rbn_hlx_hlx"/>
</dbReference>
<evidence type="ECO:0000313" key="2">
    <source>
        <dbReference type="EMBL" id="GAI32354.1"/>
    </source>
</evidence>
<dbReference type="AlphaFoldDB" id="X1PN94"/>
<dbReference type="SUPFAM" id="SSF47598">
    <property type="entry name" value="Ribbon-helix-helix"/>
    <property type="match status" value="1"/>
</dbReference>
<dbReference type="EMBL" id="BARV01017052">
    <property type="protein sequence ID" value="GAI32354.1"/>
    <property type="molecule type" value="Genomic_DNA"/>
</dbReference>
<gene>
    <name evidence="2" type="ORF">S06H3_29128</name>
</gene>
<protein>
    <recommendedName>
        <fullName evidence="1">Predicted DNA-binding protein ribbon-helix-helix domain-containing protein</fullName>
    </recommendedName>
</protein>
<name>X1PN94_9ZZZZ</name>
<dbReference type="CDD" id="cd21631">
    <property type="entry name" value="RHH_CopG_NikR-like"/>
    <property type="match status" value="1"/>
</dbReference>
<dbReference type="Gene3D" id="1.10.1220.10">
    <property type="entry name" value="Met repressor-like"/>
    <property type="match status" value="1"/>
</dbReference>
<dbReference type="InterPro" id="IPR010985">
    <property type="entry name" value="Ribbon_hlx_hlx"/>
</dbReference>
<dbReference type="Pfam" id="PF12651">
    <property type="entry name" value="RHH_3"/>
    <property type="match status" value="1"/>
</dbReference>